<keyword evidence="2" id="KW-1133">Transmembrane helix</keyword>
<feature type="transmembrane region" description="Helical" evidence="2">
    <location>
        <begin position="20"/>
        <end position="38"/>
    </location>
</feature>
<feature type="region of interest" description="Disordered" evidence="1">
    <location>
        <begin position="42"/>
        <end position="130"/>
    </location>
</feature>
<feature type="compositionally biased region" description="Acidic residues" evidence="1">
    <location>
        <begin position="46"/>
        <end position="59"/>
    </location>
</feature>
<comment type="caution">
    <text evidence="4">The sequence shown here is derived from an EMBL/GenBank/DDBJ whole genome shotgun (WGS) entry which is preliminary data.</text>
</comment>
<name>A0A9X2ILD1_9BACI</name>
<dbReference type="Pfam" id="PF07423">
    <property type="entry name" value="DUF1510"/>
    <property type="match status" value="1"/>
</dbReference>
<keyword evidence="2" id="KW-0472">Membrane</keyword>
<feature type="compositionally biased region" description="Acidic residues" evidence="1">
    <location>
        <begin position="84"/>
        <end position="96"/>
    </location>
</feature>
<evidence type="ECO:0000256" key="2">
    <source>
        <dbReference type="SAM" id="Phobius"/>
    </source>
</evidence>
<keyword evidence="2" id="KW-0812">Transmembrane</keyword>
<evidence type="ECO:0000256" key="1">
    <source>
        <dbReference type="SAM" id="MobiDB-lite"/>
    </source>
</evidence>
<dbReference type="Proteomes" id="UP001139179">
    <property type="component" value="Unassembled WGS sequence"/>
</dbReference>
<reference evidence="4" key="1">
    <citation type="submission" date="2022-05" db="EMBL/GenBank/DDBJ databases">
        <title>Comparative Genomics of Spacecraft Associated Microbes.</title>
        <authorList>
            <person name="Tran M.T."/>
            <person name="Wright A."/>
            <person name="Seuylemezian A."/>
            <person name="Eisen J."/>
            <person name="Coil D."/>
        </authorList>
    </citation>
    <scope>NUCLEOTIDE SEQUENCE</scope>
    <source>
        <strain evidence="4">214.1.1</strain>
    </source>
</reference>
<dbReference type="AlphaFoldDB" id="A0A9X2ILD1"/>
<evidence type="ECO:0000259" key="3">
    <source>
        <dbReference type="Pfam" id="PF07423"/>
    </source>
</evidence>
<dbReference type="EMBL" id="JAMBOL010000001">
    <property type="protein sequence ID" value="MCM3712729.1"/>
    <property type="molecule type" value="Genomic_DNA"/>
</dbReference>
<dbReference type="RefSeq" id="WP_251221585.1">
    <property type="nucleotide sequence ID" value="NZ_JAMBOL010000001.1"/>
</dbReference>
<organism evidence="4 5">
    <name type="scientific">Halalkalibacter oceani</name>
    <dbReference type="NCBI Taxonomy" id="1653776"/>
    <lineage>
        <taxon>Bacteria</taxon>
        <taxon>Bacillati</taxon>
        <taxon>Bacillota</taxon>
        <taxon>Bacilli</taxon>
        <taxon>Bacillales</taxon>
        <taxon>Bacillaceae</taxon>
        <taxon>Halalkalibacter</taxon>
    </lineage>
</organism>
<accession>A0A9X2ILD1</accession>
<feature type="domain" description="DUF1510" evidence="3">
    <location>
        <begin position="107"/>
        <end position="197"/>
    </location>
</feature>
<evidence type="ECO:0000313" key="4">
    <source>
        <dbReference type="EMBL" id="MCM3712729.1"/>
    </source>
</evidence>
<evidence type="ECO:0000313" key="5">
    <source>
        <dbReference type="Proteomes" id="UP001139179"/>
    </source>
</evidence>
<protein>
    <submittedName>
        <fullName evidence="4">YrrS family protein</fullName>
    </submittedName>
</protein>
<gene>
    <name evidence="4" type="ORF">M3202_01420</name>
</gene>
<keyword evidence="5" id="KW-1185">Reference proteome</keyword>
<proteinExistence type="predicted"/>
<dbReference type="InterPro" id="IPR009988">
    <property type="entry name" value="DUF1510"/>
</dbReference>
<sequence length="205" mass="23310">MQGYRFEQRKKQRINRILNIAIGVVVLLILVFGAQIFFGSSPSEEAALDQEESVEEEPEREAITDPAEPVEQPDEPAEEREPVDQENEIDEQENDSDAERDLEPVPDGEWEPVGTSQTGEFAPDFTQGSTNWNEMERALRYATGLDENMIVWRLENGGSPTRARGVVSAPDSQEQPYEVFIEWVDGRGWMPVDKQQLAENPYRRG</sequence>